<dbReference type="Pfam" id="PF00440">
    <property type="entry name" value="TetR_N"/>
    <property type="match status" value="1"/>
</dbReference>
<gene>
    <name evidence="4" type="ORF">ACFY8O_02515</name>
</gene>
<keyword evidence="5" id="KW-1185">Reference proteome</keyword>
<evidence type="ECO:0000313" key="4">
    <source>
        <dbReference type="EMBL" id="MFF5894779.1"/>
    </source>
</evidence>
<dbReference type="PANTHER" id="PTHR30055">
    <property type="entry name" value="HTH-TYPE TRANSCRIPTIONAL REGULATOR RUTR"/>
    <property type="match status" value="1"/>
</dbReference>
<evidence type="ECO:0000259" key="3">
    <source>
        <dbReference type="PROSITE" id="PS50977"/>
    </source>
</evidence>
<evidence type="ECO:0000256" key="1">
    <source>
        <dbReference type="ARBA" id="ARBA00023125"/>
    </source>
</evidence>
<accession>A0ABW6WY79</accession>
<name>A0ABW6WY79_9ACTN</name>
<dbReference type="InterPro" id="IPR001647">
    <property type="entry name" value="HTH_TetR"/>
</dbReference>
<dbReference type="Proteomes" id="UP001602322">
    <property type="component" value="Unassembled WGS sequence"/>
</dbReference>
<feature type="domain" description="HTH tetR-type" evidence="3">
    <location>
        <begin position="2"/>
        <end position="62"/>
    </location>
</feature>
<dbReference type="PANTHER" id="PTHR30055:SF146">
    <property type="entry name" value="HTH-TYPE TRANSCRIPTIONAL DUAL REGULATOR CECR"/>
    <property type="match status" value="1"/>
</dbReference>
<dbReference type="PROSITE" id="PS50977">
    <property type="entry name" value="HTH_TETR_2"/>
    <property type="match status" value="1"/>
</dbReference>
<dbReference type="Gene3D" id="1.10.357.10">
    <property type="entry name" value="Tetracycline Repressor, domain 2"/>
    <property type="match status" value="1"/>
</dbReference>
<keyword evidence="1 2" id="KW-0238">DNA-binding</keyword>
<comment type="caution">
    <text evidence="4">The sequence shown here is derived from an EMBL/GenBank/DDBJ whole genome shotgun (WGS) entry which is preliminary data.</text>
</comment>
<dbReference type="RefSeq" id="WP_145803352.1">
    <property type="nucleotide sequence ID" value="NZ_JBIBEG010000001.1"/>
</dbReference>
<feature type="DNA-binding region" description="H-T-H motif" evidence="2">
    <location>
        <begin position="25"/>
        <end position="44"/>
    </location>
</feature>
<proteinExistence type="predicted"/>
<dbReference type="SUPFAM" id="SSF46689">
    <property type="entry name" value="Homeodomain-like"/>
    <property type="match status" value="1"/>
</dbReference>
<protein>
    <submittedName>
        <fullName evidence="4">TetR/AcrR family transcriptional regulator</fullName>
    </submittedName>
</protein>
<organism evidence="4 5">
    <name type="scientific">Streptomyces argenteolus</name>
    <dbReference type="NCBI Taxonomy" id="67274"/>
    <lineage>
        <taxon>Bacteria</taxon>
        <taxon>Bacillati</taxon>
        <taxon>Actinomycetota</taxon>
        <taxon>Actinomycetes</taxon>
        <taxon>Kitasatosporales</taxon>
        <taxon>Streptomycetaceae</taxon>
        <taxon>Streptomyces</taxon>
    </lineage>
</organism>
<reference evidence="4 5" key="1">
    <citation type="submission" date="2024-10" db="EMBL/GenBank/DDBJ databases">
        <title>The Natural Products Discovery Center: Release of the First 8490 Sequenced Strains for Exploring Actinobacteria Biosynthetic Diversity.</title>
        <authorList>
            <person name="Kalkreuter E."/>
            <person name="Kautsar S.A."/>
            <person name="Yang D."/>
            <person name="Bader C.D."/>
            <person name="Teijaro C.N."/>
            <person name="Fluegel L."/>
            <person name="Davis C.M."/>
            <person name="Simpson J.R."/>
            <person name="Lauterbach L."/>
            <person name="Steele A.D."/>
            <person name="Gui C."/>
            <person name="Meng S."/>
            <person name="Li G."/>
            <person name="Viehrig K."/>
            <person name="Ye F."/>
            <person name="Su P."/>
            <person name="Kiefer A.F."/>
            <person name="Nichols A."/>
            <person name="Cepeda A.J."/>
            <person name="Yan W."/>
            <person name="Fan B."/>
            <person name="Jiang Y."/>
            <person name="Adhikari A."/>
            <person name="Zheng C.-J."/>
            <person name="Schuster L."/>
            <person name="Cowan T.M."/>
            <person name="Smanski M.J."/>
            <person name="Chevrette M.G."/>
            <person name="De Carvalho L.P.S."/>
            <person name="Shen B."/>
        </authorList>
    </citation>
    <scope>NUCLEOTIDE SEQUENCE [LARGE SCALE GENOMIC DNA]</scope>
    <source>
        <strain evidence="4 5">NPDC012540</strain>
    </source>
</reference>
<sequence length="222" mass="23725">MPTAREALLDAAESALSTLPWTAVRMVDVAAGAGVSRQTLYNEFGSKDGLARALIRRAAEGYLSGVEQALREARAQGDEPAEVARWTVRAARANVLVKALLTGVWGERLPRPGAAYAGRRAGPAAPAPPTPTPAELLTLVRDRAVAAMERGPRRLDHAELELACETALRLALSYTLVPAVRRGTGAAQCEEPESWRPITPTITSEIDTSFSVETTSSRKTMP</sequence>
<evidence type="ECO:0000256" key="2">
    <source>
        <dbReference type="PROSITE-ProRule" id="PRU00335"/>
    </source>
</evidence>
<dbReference type="InterPro" id="IPR050109">
    <property type="entry name" value="HTH-type_TetR-like_transc_reg"/>
</dbReference>
<dbReference type="InterPro" id="IPR009057">
    <property type="entry name" value="Homeodomain-like_sf"/>
</dbReference>
<dbReference type="EMBL" id="JBIBEG010000001">
    <property type="protein sequence ID" value="MFF5894779.1"/>
    <property type="molecule type" value="Genomic_DNA"/>
</dbReference>
<evidence type="ECO:0000313" key="5">
    <source>
        <dbReference type="Proteomes" id="UP001602322"/>
    </source>
</evidence>